<proteinExistence type="predicted"/>
<sequence>MKNIVKFTSTLILFFSFFNSQGQNQKIDAQKIKSINEFSNGQFIAKISDIVIDDKLFYFLDIGLFKVFATDQNLNYVDSYGKEGPGPKELSQPQQLLIEGDSNILVFDLAQKILPFNRFTGEVKESLPFKKVVTHHKTLLIEDKLYYSDLMEPLVTVHQYSLTHEKEESGMGEMAKAVTMGSHILSDGKVIYSIYGENQPLIQTFDLAGNLLHSQDLSVLKIFSDMLAQERKSGVKISGNGNIKMRATGRVFVQDAQLLEGKLYMLIPQQSKKDSNRTLFNTILVFEKQDKEWKLSQEIQLPIDGTYLTFKVFDGGKKLVTFENVNGNIESFSISGQ</sequence>
<keyword evidence="2" id="KW-1185">Reference proteome</keyword>
<evidence type="ECO:0000313" key="2">
    <source>
        <dbReference type="Proteomes" id="UP000075615"/>
    </source>
</evidence>
<gene>
    <name evidence="1" type="ORF">AWN68_02970</name>
</gene>
<dbReference type="EMBL" id="LRDB01000001">
    <property type="protein sequence ID" value="KYG83784.1"/>
    <property type="molecule type" value="Genomic_DNA"/>
</dbReference>
<evidence type="ECO:0000313" key="1">
    <source>
        <dbReference type="EMBL" id="KYG83784.1"/>
    </source>
</evidence>
<evidence type="ECO:0008006" key="3">
    <source>
        <dbReference type="Google" id="ProtNLM"/>
    </source>
</evidence>
<dbReference type="RefSeq" id="WP_068411202.1">
    <property type="nucleotide sequence ID" value="NZ_LRDB01000001.1"/>
</dbReference>
<dbReference type="Proteomes" id="UP000075615">
    <property type="component" value="Unassembled WGS sequence"/>
</dbReference>
<accession>A0A150XYQ5</accession>
<dbReference type="STRING" id="296218.AWN68_02970"/>
<comment type="caution">
    <text evidence="1">The sequence shown here is derived from an EMBL/GenBank/DDBJ whole genome shotgun (WGS) entry which is preliminary data.</text>
</comment>
<protein>
    <recommendedName>
        <fullName evidence="3">6-bladed beta-propeller</fullName>
    </recommendedName>
</protein>
<organism evidence="1 2">
    <name type="scientific">Roseivirga echinicomitans</name>
    <dbReference type="NCBI Taxonomy" id="296218"/>
    <lineage>
        <taxon>Bacteria</taxon>
        <taxon>Pseudomonadati</taxon>
        <taxon>Bacteroidota</taxon>
        <taxon>Cytophagia</taxon>
        <taxon>Cytophagales</taxon>
        <taxon>Roseivirgaceae</taxon>
        <taxon>Roseivirga</taxon>
    </lineage>
</organism>
<name>A0A150XYQ5_9BACT</name>
<reference evidence="1 2" key="1">
    <citation type="submission" date="2016-01" db="EMBL/GenBank/DDBJ databases">
        <title>Genome sequencing of Roseivirga echinicomitans KMM 6058.</title>
        <authorList>
            <person name="Selvaratnam C."/>
            <person name="Thevarajoo S."/>
            <person name="Goh K.M."/>
            <person name="Ee R."/>
            <person name="Chan K.-G."/>
            <person name="Chong C.S."/>
        </authorList>
    </citation>
    <scope>NUCLEOTIDE SEQUENCE [LARGE SCALE GENOMIC DNA]</scope>
    <source>
        <strain evidence="1 2">KMM 6058</strain>
    </source>
</reference>
<dbReference type="AlphaFoldDB" id="A0A150XYQ5"/>